<dbReference type="InterPro" id="IPR039424">
    <property type="entry name" value="SBP_5"/>
</dbReference>
<evidence type="ECO:0000256" key="3">
    <source>
        <dbReference type="ARBA" id="ARBA00022448"/>
    </source>
</evidence>
<keyword evidence="4 5" id="KW-0732">Signal</keyword>
<dbReference type="GO" id="GO:0030288">
    <property type="term" value="C:outer membrane-bounded periplasmic space"/>
    <property type="evidence" value="ECO:0007669"/>
    <property type="project" value="UniProtKB-ARBA"/>
</dbReference>
<dbReference type="Gene3D" id="3.40.190.10">
    <property type="entry name" value="Periplasmic binding protein-like II"/>
    <property type="match status" value="1"/>
</dbReference>
<dbReference type="PANTHER" id="PTHR30290">
    <property type="entry name" value="PERIPLASMIC BINDING COMPONENT OF ABC TRANSPORTER"/>
    <property type="match status" value="1"/>
</dbReference>
<proteinExistence type="inferred from homology"/>
<dbReference type="Proteomes" id="UP000194474">
    <property type="component" value="Unassembled WGS sequence"/>
</dbReference>
<organism evidence="7 8">
    <name type="scientific">Devosia lucknowensis</name>
    <dbReference type="NCBI Taxonomy" id="1096929"/>
    <lineage>
        <taxon>Bacteria</taxon>
        <taxon>Pseudomonadati</taxon>
        <taxon>Pseudomonadota</taxon>
        <taxon>Alphaproteobacteria</taxon>
        <taxon>Hyphomicrobiales</taxon>
        <taxon>Devosiaceae</taxon>
        <taxon>Devosia</taxon>
    </lineage>
</organism>
<dbReference type="InterPro" id="IPR000914">
    <property type="entry name" value="SBP_5_dom"/>
</dbReference>
<dbReference type="PIRSF" id="PIRSF002741">
    <property type="entry name" value="MppA"/>
    <property type="match status" value="1"/>
</dbReference>
<dbReference type="Gene3D" id="3.10.105.10">
    <property type="entry name" value="Dipeptide-binding Protein, Domain 3"/>
    <property type="match status" value="1"/>
</dbReference>
<feature type="chain" id="PRO_5012102368" evidence="5">
    <location>
        <begin position="31"/>
        <end position="501"/>
    </location>
</feature>
<feature type="signal peptide" evidence="5">
    <location>
        <begin position="1"/>
        <end position="30"/>
    </location>
</feature>
<dbReference type="PANTHER" id="PTHR30290:SF9">
    <property type="entry name" value="OLIGOPEPTIDE-BINDING PROTEIN APPA"/>
    <property type="match status" value="1"/>
</dbReference>
<name>A0A1Y6G691_9HYPH</name>
<comment type="similarity">
    <text evidence="2">Belongs to the bacterial solute-binding protein 5 family.</text>
</comment>
<evidence type="ECO:0000259" key="6">
    <source>
        <dbReference type="Pfam" id="PF00496"/>
    </source>
</evidence>
<dbReference type="AlphaFoldDB" id="A0A1Y6G691"/>
<evidence type="ECO:0000256" key="5">
    <source>
        <dbReference type="SAM" id="SignalP"/>
    </source>
</evidence>
<dbReference type="GO" id="GO:0015833">
    <property type="term" value="P:peptide transport"/>
    <property type="evidence" value="ECO:0007669"/>
    <property type="project" value="TreeGrafter"/>
</dbReference>
<reference evidence="8" key="1">
    <citation type="submission" date="2017-04" db="EMBL/GenBank/DDBJ databases">
        <authorList>
            <person name="Varghese N."/>
            <person name="Submissions S."/>
        </authorList>
    </citation>
    <scope>NUCLEOTIDE SEQUENCE [LARGE SCALE GENOMIC DNA]</scope>
</reference>
<evidence type="ECO:0000256" key="4">
    <source>
        <dbReference type="ARBA" id="ARBA00022729"/>
    </source>
</evidence>
<dbReference type="Gene3D" id="3.90.76.10">
    <property type="entry name" value="Dipeptide-binding Protein, Domain 1"/>
    <property type="match status" value="1"/>
</dbReference>
<dbReference type="GO" id="GO:1904680">
    <property type="term" value="F:peptide transmembrane transporter activity"/>
    <property type="evidence" value="ECO:0007669"/>
    <property type="project" value="TreeGrafter"/>
</dbReference>
<evidence type="ECO:0000256" key="1">
    <source>
        <dbReference type="ARBA" id="ARBA00004418"/>
    </source>
</evidence>
<evidence type="ECO:0000313" key="8">
    <source>
        <dbReference type="Proteomes" id="UP000194474"/>
    </source>
</evidence>
<dbReference type="InterPro" id="IPR023765">
    <property type="entry name" value="SBP_5_CS"/>
</dbReference>
<comment type="subcellular location">
    <subcellularLocation>
        <location evidence="1">Periplasm</location>
    </subcellularLocation>
</comment>
<protein>
    <submittedName>
        <fullName evidence="7">Peptide/nickel transport system substrate-binding protein</fullName>
    </submittedName>
</protein>
<evidence type="ECO:0000313" key="7">
    <source>
        <dbReference type="EMBL" id="SMQ85701.1"/>
    </source>
</evidence>
<dbReference type="PROSITE" id="PS01040">
    <property type="entry name" value="SBP_BACTERIAL_5"/>
    <property type="match status" value="1"/>
</dbReference>
<dbReference type="GO" id="GO:0043190">
    <property type="term" value="C:ATP-binding cassette (ABC) transporter complex"/>
    <property type="evidence" value="ECO:0007669"/>
    <property type="project" value="InterPro"/>
</dbReference>
<keyword evidence="3" id="KW-0813">Transport</keyword>
<keyword evidence="8" id="KW-1185">Reference proteome</keyword>
<dbReference type="InterPro" id="IPR030678">
    <property type="entry name" value="Peptide/Ni-bd"/>
</dbReference>
<dbReference type="SUPFAM" id="SSF53850">
    <property type="entry name" value="Periplasmic binding protein-like II"/>
    <property type="match status" value="1"/>
</dbReference>
<dbReference type="Pfam" id="PF00496">
    <property type="entry name" value="SBP_bac_5"/>
    <property type="match status" value="1"/>
</dbReference>
<sequence length="501" mass="55190">MSYFTMMKGFAAAALVGATSLLALSTAAMAAPEQLTIALSGDVPTLDPSKDTSPIGLNLRLNVYNALTELGRDGEVIPQLAESWTVSDDLTEWTFKLREGVKFHDGSTMTADDVVFTTEHVLADETSPVRAFLRLVKTAEAIDDTTVKFTLVQPYAMFDRQSKYLYVMSRAYYDANGDTGYATAPIGTGPYTVAEWVKDDRMVLQAFPDYWGGEPAVKTGIFRPIPSDAARANALLSGEVDLVPSLPPSLMDMLAGNPDLKVEVAPGYRVAFLELNPDQAPFDNPKIRQAVDVAIDRVAIADQLMRGTGKATGMMIPPSNGGYDASFTPTQFDPELAKQLVQEAGYDGTPIILDYPNNNYPMANEVAQAIAGYLTSAGLQVQLNPMEFTAFFPAWVQNKLSPMYYFAFGSSQFHAETILATLYEAGGHLRHNNPEIDALVKSQRQEIDEAKKQEMISEAFRISNEDRQFLPLYDMLQVYGVKADIDYVPYPDEIVRLYTFE</sequence>
<accession>A0A1Y6G691</accession>
<evidence type="ECO:0000256" key="2">
    <source>
        <dbReference type="ARBA" id="ARBA00005695"/>
    </source>
</evidence>
<feature type="domain" description="Solute-binding protein family 5" evidence="6">
    <location>
        <begin position="75"/>
        <end position="425"/>
    </location>
</feature>
<gene>
    <name evidence="7" type="ORF">SAMN06295905_2991</name>
</gene>
<dbReference type="RefSeq" id="WP_170926508.1">
    <property type="nucleotide sequence ID" value="NZ_FXWK01000002.1"/>
</dbReference>
<dbReference type="EMBL" id="FXWK01000002">
    <property type="protein sequence ID" value="SMQ85701.1"/>
    <property type="molecule type" value="Genomic_DNA"/>
</dbReference>